<dbReference type="Proteomes" id="UP000019148">
    <property type="component" value="Unassembled WGS sequence"/>
</dbReference>
<evidence type="ECO:0000313" key="2">
    <source>
        <dbReference type="EMBL" id="ETZ17577.1"/>
    </source>
</evidence>
<accession>W6TFM6</accession>
<protein>
    <submittedName>
        <fullName evidence="2">Uncharacterized protein</fullName>
    </submittedName>
</protein>
<gene>
    <name evidence="2" type="ORF">BDCR2A_01502</name>
</gene>
<evidence type="ECO:0000256" key="1">
    <source>
        <dbReference type="SAM" id="MobiDB-lite"/>
    </source>
</evidence>
<proteinExistence type="predicted"/>
<dbReference type="AlphaFoldDB" id="W6TFM6"/>
<name>W6TFM6_9SPIR</name>
<dbReference type="EMBL" id="AZIT01000030">
    <property type="protein sequence ID" value="ETZ17577.1"/>
    <property type="molecule type" value="Genomic_DNA"/>
</dbReference>
<feature type="compositionally biased region" description="Basic and acidic residues" evidence="1">
    <location>
        <begin position="1"/>
        <end position="11"/>
    </location>
</feature>
<reference evidence="2 3" key="1">
    <citation type="submission" date="2013-12" db="EMBL/GenBank/DDBJ databases">
        <title>Comparative genomics of relapsing fever spirochetes.</title>
        <authorList>
            <person name="Schwan T.G."/>
            <person name="Raffel S.J."/>
            <person name="Porcella S.F."/>
        </authorList>
    </citation>
    <scope>NUCLEOTIDE SEQUENCE [LARGE SCALE GENOMIC DNA]</scope>
    <source>
        <strain evidence="2 3">CR2A</strain>
    </source>
</reference>
<comment type="caution">
    <text evidence="2">The sequence shown here is derived from an EMBL/GenBank/DDBJ whole genome shotgun (WGS) entry which is preliminary data.</text>
</comment>
<organism evidence="2 3">
    <name type="scientific">Borrelia duttonii CR2A</name>
    <dbReference type="NCBI Taxonomy" id="1432657"/>
    <lineage>
        <taxon>Bacteria</taxon>
        <taxon>Pseudomonadati</taxon>
        <taxon>Spirochaetota</taxon>
        <taxon>Spirochaetia</taxon>
        <taxon>Spirochaetales</taxon>
        <taxon>Borreliaceae</taxon>
        <taxon>Borrelia</taxon>
    </lineage>
</organism>
<sequence length="55" mass="6066">MEGVKEGERVSGEVGSGLSGAMMSNREECRECILCIFRISVGCIGIYCKNNYKEE</sequence>
<feature type="region of interest" description="Disordered" evidence="1">
    <location>
        <begin position="1"/>
        <end position="20"/>
    </location>
</feature>
<evidence type="ECO:0000313" key="3">
    <source>
        <dbReference type="Proteomes" id="UP000019148"/>
    </source>
</evidence>